<gene>
    <name evidence="1" type="ORF">CPB84DRAFT_1753056</name>
</gene>
<comment type="caution">
    <text evidence="1">The sequence shown here is derived from an EMBL/GenBank/DDBJ whole genome shotgun (WGS) entry which is preliminary data.</text>
</comment>
<sequence>MRRLRRRRHSWTPGAGLRTDVRNAVSCDTPSKEIVMVVRAIPAPKNWVPAMSELSGIGPSNIVRIFGRYTFGGMSKLDMKFPGFRHYLLKSSCVELLQDYHSMTSFEMESPHPQLMIYVFTTRRHGHPSSSFLDGLLPFFWMPVPRLMGSREQIYVVLVLQAEFPAAGSMLKKDVNGQALWKSWEKMK</sequence>
<proteinExistence type="predicted"/>
<evidence type="ECO:0000313" key="2">
    <source>
        <dbReference type="Proteomes" id="UP000724874"/>
    </source>
</evidence>
<organism evidence="1 2">
    <name type="scientific">Gymnopilus junonius</name>
    <name type="common">Spectacular rustgill mushroom</name>
    <name type="synonym">Gymnopilus spectabilis subsp. junonius</name>
    <dbReference type="NCBI Taxonomy" id="109634"/>
    <lineage>
        <taxon>Eukaryota</taxon>
        <taxon>Fungi</taxon>
        <taxon>Dikarya</taxon>
        <taxon>Basidiomycota</taxon>
        <taxon>Agaricomycotina</taxon>
        <taxon>Agaricomycetes</taxon>
        <taxon>Agaricomycetidae</taxon>
        <taxon>Agaricales</taxon>
        <taxon>Agaricineae</taxon>
        <taxon>Hymenogastraceae</taxon>
        <taxon>Gymnopilus</taxon>
    </lineage>
</organism>
<protein>
    <submittedName>
        <fullName evidence="1">Uncharacterized protein</fullName>
    </submittedName>
</protein>
<name>A0A9P5NB48_GYMJU</name>
<dbReference type="Proteomes" id="UP000724874">
    <property type="component" value="Unassembled WGS sequence"/>
</dbReference>
<reference evidence="1" key="1">
    <citation type="submission" date="2020-11" db="EMBL/GenBank/DDBJ databases">
        <authorList>
            <consortium name="DOE Joint Genome Institute"/>
            <person name="Ahrendt S."/>
            <person name="Riley R."/>
            <person name="Andreopoulos W."/>
            <person name="LaButti K."/>
            <person name="Pangilinan J."/>
            <person name="Ruiz-duenas F.J."/>
            <person name="Barrasa J.M."/>
            <person name="Sanchez-Garcia M."/>
            <person name="Camarero S."/>
            <person name="Miyauchi S."/>
            <person name="Serrano A."/>
            <person name="Linde D."/>
            <person name="Babiker R."/>
            <person name="Drula E."/>
            <person name="Ayuso-Fernandez I."/>
            <person name="Pacheco R."/>
            <person name="Padilla G."/>
            <person name="Ferreira P."/>
            <person name="Barriuso J."/>
            <person name="Kellner H."/>
            <person name="Castanera R."/>
            <person name="Alfaro M."/>
            <person name="Ramirez L."/>
            <person name="Pisabarro A.G."/>
            <person name="Kuo A."/>
            <person name="Tritt A."/>
            <person name="Lipzen A."/>
            <person name="He G."/>
            <person name="Yan M."/>
            <person name="Ng V."/>
            <person name="Cullen D."/>
            <person name="Martin F."/>
            <person name="Rosso M.-N."/>
            <person name="Henrissat B."/>
            <person name="Hibbett D."/>
            <person name="Martinez A.T."/>
            <person name="Grigoriev I.V."/>
        </authorList>
    </citation>
    <scope>NUCLEOTIDE SEQUENCE</scope>
    <source>
        <strain evidence="1">AH 44721</strain>
    </source>
</reference>
<keyword evidence="2" id="KW-1185">Reference proteome</keyword>
<evidence type="ECO:0000313" key="1">
    <source>
        <dbReference type="EMBL" id="KAF8874217.1"/>
    </source>
</evidence>
<accession>A0A9P5NB48</accession>
<dbReference type="AlphaFoldDB" id="A0A9P5NB48"/>
<dbReference type="EMBL" id="JADNYJ010000219">
    <property type="protein sequence ID" value="KAF8874217.1"/>
    <property type="molecule type" value="Genomic_DNA"/>
</dbReference>